<protein>
    <submittedName>
        <fullName evidence="1">Uncharacterized protein</fullName>
    </submittedName>
</protein>
<organism evidence="1 2">
    <name type="scientific">Arabis nemorensis</name>
    <dbReference type="NCBI Taxonomy" id="586526"/>
    <lineage>
        <taxon>Eukaryota</taxon>
        <taxon>Viridiplantae</taxon>
        <taxon>Streptophyta</taxon>
        <taxon>Embryophyta</taxon>
        <taxon>Tracheophyta</taxon>
        <taxon>Spermatophyta</taxon>
        <taxon>Magnoliopsida</taxon>
        <taxon>eudicotyledons</taxon>
        <taxon>Gunneridae</taxon>
        <taxon>Pentapetalae</taxon>
        <taxon>rosids</taxon>
        <taxon>malvids</taxon>
        <taxon>Brassicales</taxon>
        <taxon>Brassicaceae</taxon>
        <taxon>Arabideae</taxon>
        <taxon>Arabis</taxon>
    </lineage>
</organism>
<accession>A0A565BG60</accession>
<dbReference type="OrthoDB" id="1029526at2759"/>
<evidence type="ECO:0000313" key="1">
    <source>
        <dbReference type="EMBL" id="VVB00634.1"/>
    </source>
</evidence>
<dbReference type="AlphaFoldDB" id="A0A565BG60"/>
<proteinExistence type="predicted"/>
<sequence length="127" mass="14388">MESTNTISIYLHDLIQKGESEIVTHLGSSNVRLKPHDFTPSHLSELLLAQQVTYPRELGQYIAHRINHSLDNDNSLGEPVFVSVSVNFITVRRFVLIHTWSGGASFEVLKSLVKEQTVESMDLEERN</sequence>
<reference evidence="1" key="1">
    <citation type="submission" date="2019-07" db="EMBL/GenBank/DDBJ databases">
        <authorList>
            <person name="Dittberner H."/>
        </authorList>
    </citation>
    <scope>NUCLEOTIDE SEQUENCE [LARGE SCALE GENOMIC DNA]</scope>
</reference>
<dbReference type="Proteomes" id="UP000489600">
    <property type="component" value="Unassembled WGS sequence"/>
</dbReference>
<evidence type="ECO:0000313" key="2">
    <source>
        <dbReference type="Proteomes" id="UP000489600"/>
    </source>
</evidence>
<name>A0A565BG60_9BRAS</name>
<comment type="caution">
    <text evidence="1">The sequence shown here is derived from an EMBL/GenBank/DDBJ whole genome shotgun (WGS) entry which is preliminary data.</text>
</comment>
<gene>
    <name evidence="1" type="ORF">ANE_LOCUS11078</name>
</gene>
<keyword evidence="2" id="KW-1185">Reference proteome</keyword>
<dbReference type="EMBL" id="CABITT030000004">
    <property type="protein sequence ID" value="VVB00634.1"/>
    <property type="molecule type" value="Genomic_DNA"/>
</dbReference>